<dbReference type="PANTHER" id="PTHR42878:SF15">
    <property type="entry name" value="BACTERIOPHYTOCHROME"/>
    <property type="match status" value="1"/>
</dbReference>
<dbReference type="GO" id="GO:0000156">
    <property type="term" value="F:phosphorelay response regulator activity"/>
    <property type="evidence" value="ECO:0007669"/>
    <property type="project" value="TreeGrafter"/>
</dbReference>
<dbReference type="SUPFAM" id="SSF55874">
    <property type="entry name" value="ATPase domain of HSP90 chaperone/DNA topoisomerase II/histidine kinase"/>
    <property type="match status" value="1"/>
</dbReference>
<dbReference type="Proteomes" id="UP000326912">
    <property type="component" value="Unassembled WGS sequence"/>
</dbReference>
<protein>
    <recommendedName>
        <fullName evidence="2">histidine kinase</fullName>
        <ecNumber evidence="2">2.7.13.3</ecNumber>
    </recommendedName>
</protein>
<comment type="caution">
    <text evidence="5">The sequence shown here is derived from an EMBL/GenBank/DDBJ whole genome shotgun (WGS) entry which is preliminary data.</text>
</comment>
<evidence type="ECO:0000256" key="1">
    <source>
        <dbReference type="ARBA" id="ARBA00000085"/>
    </source>
</evidence>
<gene>
    <name evidence="5" type="ORF">KDW_34260</name>
</gene>
<sequence>MDTLIESLLHYSRAGRVDLAFAEIDLNSILESVLELLQGRLEEKQITIRIPRPLPTVWCDRARIGEIFSNLISNALKYNDKADKWIEIGYQQTEDKQAPPVFLCQR</sequence>
<dbReference type="EC" id="2.7.13.3" evidence="2"/>
<dbReference type="InterPro" id="IPR036890">
    <property type="entry name" value="HATPase_C_sf"/>
</dbReference>
<dbReference type="GO" id="GO:0004673">
    <property type="term" value="F:protein histidine kinase activity"/>
    <property type="evidence" value="ECO:0007669"/>
    <property type="project" value="UniProtKB-EC"/>
</dbReference>
<organism evidence="5 6">
    <name type="scientific">Dictyobacter vulcani</name>
    <dbReference type="NCBI Taxonomy" id="2607529"/>
    <lineage>
        <taxon>Bacteria</taxon>
        <taxon>Bacillati</taxon>
        <taxon>Chloroflexota</taxon>
        <taxon>Ktedonobacteria</taxon>
        <taxon>Ktedonobacterales</taxon>
        <taxon>Dictyobacteraceae</taxon>
        <taxon>Dictyobacter</taxon>
    </lineage>
</organism>
<dbReference type="GO" id="GO:0030295">
    <property type="term" value="F:protein kinase activator activity"/>
    <property type="evidence" value="ECO:0007669"/>
    <property type="project" value="TreeGrafter"/>
</dbReference>
<reference evidence="5 6" key="1">
    <citation type="submission" date="2019-10" db="EMBL/GenBank/DDBJ databases">
        <title>Dictyobacter vulcani sp. nov., within the class Ktedonobacteria, isolated from soil of volcanic Mt. Zao.</title>
        <authorList>
            <person name="Zheng Y."/>
            <person name="Wang C.M."/>
            <person name="Sakai Y."/>
            <person name="Abe K."/>
            <person name="Yokota A."/>
            <person name="Yabe S."/>
        </authorList>
    </citation>
    <scope>NUCLEOTIDE SEQUENCE [LARGE SCALE GENOMIC DNA]</scope>
    <source>
        <strain evidence="5 6">W12</strain>
    </source>
</reference>
<evidence type="ECO:0000313" key="6">
    <source>
        <dbReference type="Proteomes" id="UP000326912"/>
    </source>
</evidence>
<keyword evidence="3" id="KW-0808">Transferase</keyword>
<evidence type="ECO:0000256" key="2">
    <source>
        <dbReference type="ARBA" id="ARBA00012438"/>
    </source>
</evidence>
<keyword evidence="6" id="KW-1185">Reference proteome</keyword>
<dbReference type="EMBL" id="BKZW01000001">
    <property type="protein sequence ID" value="GER89264.1"/>
    <property type="molecule type" value="Genomic_DNA"/>
</dbReference>
<accession>A0A5J4KII0</accession>
<dbReference type="Gene3D" id="3.30.565.10">
    <property type="entry name" value="Histidine kinase-like ATPase, C-terminal domain"/>
    <property type="match status" value="1"/>
</dbReference>
<dbReference type="InterPro" id="IPR050351">
    <property type="entry name" value="BphY/WalK/GraS-like"/>
</dbReference>
<name>A0A5J4KII0_9CHLR</name>
<evidence type="ECO:0000313" key="5">
    <source>
        <dbReference type="EMBL" id="GER89264.1"/>
    </source>
</evidence>
<dbReference type="PANTHER" id="PTHR42878">
    <property type="entry name" value="TWO-COMPONENT HISTIDINE KINASE"/>
    <property type="match status" value="1"/>
</dbReference>
<dbReference type="RefSeq" id="WP_198925298.1">
    <property type="nucleotide sequence ID" value="NZ_BKZW01000001.1"/>
</dbReference>
<keyword evidence="4" id="KW-0418">Kinase</keyword>
<dbReference type="AlphaFoldDB" id="A0A5J4KII0"/>
<evidence type="ECO:0000256" key="4">
    <source>
        <dbReference type="ARBA" id="ARBA00022777"/>
    </source>
</evidence>
<evidence type="ECO:0000256" key="3">
    <source>
        <dbReference type="ARBA" id="ARBA00022679"/>
    </source>
</evidence>
<dbReference type="GO" id="GO:0007234">
    <property type="term" value="P:osmosensory signaling via phosphorelay pathway"/>
    <property type="evidence" value="ECO:0007669"/>
    <property type="project" value="TreeGrafter"/>
</dbReference>
<comment type="catalytic activity">
    <reaction evidence="1">
        <text>ATP + protein L-histidine = ADP + protein N-phospho-L-histidine.</text>
        <dbReference type="EC" id="2.7.13.3"/>
    </reaction>
</comment>
<proteinExistence type="predicted"/>